<gene>
    <name evidence="7" type="ORF">ENW96_10955</name>
</gene>
<dbReference type="InterPro" id="IPR058240">
    <property type="entry name" value="rSAM_sf"/>
</dbReference>
<evidence type="ECO:0000313" key="7">
    <source>
        <dbReference type="EMBL" id="HGF34888.1"/>
    </source>
</evidence>
<dbReference type="AlphaFoldDB" id="A0A7C3Z402"/>
<keyword evidence="5" id="KW-0411">Iron-sulfur</keyword>
<evidence type="ECO:0000256" key="4">
    <source>
        <dbReference type="ARBA" id="ARBA00023004"/>
    </source>
</evidence>
<dbReference type="GO" id="GO:0051536">
    <property type="term" value="F:iron-sulfur cluster binding"/>
    <property type="evidence" value="ECO:0007669"/>
    <property type="project" value="UniProtKB-KW"/>
</dbReference>
<keyword evidence="4" id="KW-0408">Iron</keyword>
<dbReference type="GO" id="GO:0016491">
    <property type="term" value="F:oxidoreductase activity"/>
    <property type="evidence" value="ECO:0007669"/>
    <property type="project" value="InterPro"/>
</dbReference>
<keyword evidence="3" id="KW-0479">Metal-binding</keyword>
<dbReference type="PANTHER" id="PTHR43273:SF8">
    <property type="entry name" value="RADICAL SAM DOMAIN PROTEIN"/>
    <property type="match status" value="1"/>
</dbReference>
<dbReference type="InterPro" id="IPR023885">
    <property type="entry name" value="4Fe4S-binding_SPASM_dom"/>
</dbReference>
<dbReference type="InterPro" id="IPR023867">
    <property type="entry name" value="Sulphatase_maturase_rSAM"/>
</dbReference>
<dbReference type="SFLD" id="SFLDS00029">
    <property type="entry name" value="Radical_SAM"/>
    <property type="match status" value="1"/>
</dbReference>
<feature type="domain" description="Radical SAM core" evidence="6">
    <location>
        <begin position="8"/>
        <end position="227"/>
    </location>
</feature>
<dbReference type="PANTHER" id="PTHR43273">
    <property type="entry name" value="ANAEROBIC SULFATASE-MATURATING ENZYME HOMOLOG ASLB-RELATED"/>
    <property type="match status" value="1"/>
</dbReference>
<dbReference type="PROSITE" id="PS51918">
    <property type="entry name" value="RADICAL_SAM"/>
    <property type="match status" value="1"/>
</dbReference>
<organism evidence="7">
    <name type="scientific">Desulfobacca acetoxidans</name>
    <dbReference type="NCBI Taxonomy" id="60893"/>
    <lineage>
        <taxon>Bacteria</taxon>
        <taxon>Pseudomonadati</taxon>
        <taxon>Thermodesulfobacteriota</taxon>
        <taxon>Desulfobaccia</taxon>
        <taxon>Desulfobaccales</taxon>
        <taxon>Desulfobaccaceae</taxon>
        <taxon>Desulfobacca</taxon>
    </lineage>
</organism>
<keyword evidence="2" id="KW-0949">S-adenosyl-L-methionine</keyword>
<dbReference type="SFLD" id="SFLDG01067">
    <property type="entry name" value="SPASM/twitch_domain_containing"/>
    <property type="match status" value="1"/>
</dbReference>
<dbReference type="Gene3D" id="3.20.20.70">
    <property type="entry name" value="Aldolase class I"/>
    <property type="match status" value="1"/>
</dbReference>
<dbReference type="GO" id="GO:0046872">
    <property type="term" value="F:metal ion binding"/>
    <property type="evidence" value="ECO:0007669"/>
    <property type="project" value="UniProtKB-KW"/>
</dbReference>
<evidence type="ECO:0000256" key="3">
    <source>
        <dbReference type="ARBA" id="ARBA00022723"/>
    </source>
</evidence>
<dbReference type="CDD" id="cd01335">
    <property type="entry name" value="Radical_SAM"/>
    <property type="match status" value="1"/>
</dbReference>
<evidence type="ECO:0000256" key="2">
    <source>
        <dbReference type="ARBA" id="ARBA00022691"/>
    </source>
</evidence>
<dbReference type="InterPro" id="IPR013785">
    <property type="entry name" value="Aldolase_TIM"/>
</dbReference>
<evidence type="ECO:0000256" key="5">
    <source>
        <dbReference type="ARBA" id="ARBA00023014"/>
    </source>
</evidence>
<dbReference type="EMBL" id="DTMF01000266">
    <property type="protein sequence ID" value="HGF34888.1"/>
    <property type="molecule type" value="Genomic_DNA"/>
</dbReference>
<accession>A0A7C3Z402</accession>
<dbReference type="InterPro" id="IPR007197">
    <property type="entry name" value="rSAM"/>
</dbReference>
<comment type="cofactor">
    <cofactor evidence="1">
        <name>[4Fe-4S] cluster</name>
        <dbReference type="ChEBI" id="CHEBI:49883"/>
    </cofactor>
</comment>
<protein>
    <submittedName>
        <fullName evidence="7">SPASM domain-containing protein</fullName>
    </submittedName>
</protein>
<name>A0A7C3Z402_9BACT</name>
<dbReference type="SUPFAM" id="SSF102114">
    <property type="entry name" value="Radical SAM enzymes"/>
    <property type="match status" value="1"/>
</dbReference>
<evidence type="ECO:0000259" key="6">
    <source>
        <dbReference type="PROSITE" id="PS51918"/>
    </source>
</evidence>
<dbReference type="NCBIfam" id="TIGR04085">
    <property type="entry name" value="rSAM_more_4Fe4S"/>
    <property type="match status" value="1"/>
</dbReference>
<sequence>MASACGANPFKHLREVTIHPLLTCNLGCNYCYQDAARTDQAVVPTRSGKEWSKDLVKILCRSERNDLDIVVTGGEPLLLGFSWFKEFFDETRATLQLQGKQVTYISQTNASLPVENDLLALFKKHAVRLSVHYDGLIEGEELQSRRRHDVIQRLGEEGFPLSAIVVGTQQALAVLPQTLDFFHRCGVAHYHLNPVAGEGRGGRTDLNPLPLNRAEAEFQTGYHAWQNQFQPHDSSILWKFVHFCRTELNHQPRRTRVLPLKCGGGKSSITIYPDGGIYPCGLYCDLTGPSFFVSDLDALDHSMTSKLATTCRQRSEALEQRCQSCAAVIFCKAYCAMAAIRDKHERLCLSQAELVKVMRENLPLTMAIANSFLEYLRKKRGEA</sequence>
<reference evidence="7" key="1">
    <citation type="journal article" date="2020" name="mSystems">
        <title>Genome- and Community-Level Interaction Insights into Carbon Utilization and Element Cycling Functions of Hydrothermarchaeota in Hydrothermal Sediment.</title>
        <authorList>
            <person name="Zhou Z."/>
            <person name="Liu Y."/>
            <person name="Xu W."/>
            <person name="Pan J."/>
            <person name="Luo Z.H."/>
            <person name="Li M."/>
        </authorList>
    </citation>
    <scope>NUCLEOTIDE SEQUENCE [LARGE SCALE GENOMIC DNA]</scope>
    <source>
        <strain evidence="7">SpSt-897</strain>
    </source>
</reference>
<evidence type="ECO:0000256" key="1">
    <source>
        <dbReference type="ARBA" id="ARBA00001966"/>
    </source>
</evidence>
<comment type="caution">
    <text evidence="7">The sequence shown here is derived from an EMBL/GenBank/DDBJ whole genome shotgun (WGS) entry which is preliminary data.</text>
</comment>
<proteinExistence type="predicted"/>
<dbReference type="Pfam" id="PF13353">
    <property type="entry name" value="Fer4_12"/>
    <property type="match status" value="1"/>
</dbReference>